<feature type="transmembrane region" description="Helical" evidence="16">
    <location>
        <begin position="351"/>
        <end position="372"/>
    </location>
</feature>
<dbReference type="EMBL" id="CP066786">
    <property type="protein sequence ID" value="QQM30774.1"/>
    <property type="molecule type" value="Genomic_DNA"/>
</dbReference>
<dbReference type="GO" id="GO:0005525">
    <property type="term" value="F:GTP binding"/>
    <property type="evidence" value="ECO:0007669"/>
    <property type="project" value="UniProtKB-KW"/>
</dbReference>
<feature type="transmembrane region" description="Helical" evidence="16">
    <location>
        <begin position="324"/>
        <end position="344"/>
    </location>
</feature>
<keyword evidence="15" id="KW-0479">Metal-binding</keyword>
<dbReference type="Proteomes" id="UP000596083">
    <property type="component" value="Chromosome"/>
</dbReference>
<dbReference type="InterPro" id="IPR005225">
    <property type="entry name" value="Small_GTP-bd"/>
</dbReference>
<name>A0A7T7HKC8_9HYPH</name>
<keyword evidence="2 16" id="KW-0813">Transport</keyword>
<evidence type="ECO:0000313" key="19">
    <source>
        <dbReference type="Proteomes" id="UP000596083"/>
    </source>
</evidence>
<sequence length="777" mass="82285">MTSITIATAGNPNCGKTTLFNALTGARQRVGNWPGVTVDRKEGRFLHKGTTVNVVDLPGTYSLGDGSEAGLDETIARDYILSGEADIVLNIVDASNLERNLYLTAQLIEMQVPVIVALNMMDMAAESGLRIDCDKLASLLGCPVVPIIARRGKGIDALKDAIIVAADAAKASTARLSYQPEVEAAIAALSGPAAALARKRGVKPYWLAARLLEGDAALEALCDSALARQAEEARENVEDALDEDIDILFADIRYGFANSIARSAVKRTHRVSRTLSDRIDAIVLNRMLGIPIFLAVMYVMFLFAINFASAFIDFFDILTGTLLVDWPSAALTAISAPGWLIAILPQGVGAGIQTVSTFIPVIGFLFLFLTFLEDSGYMARAAFVMDRSMRAIGLPGKSFIPMVLGFGCSVPAVMATRTLDNRRDRIMTVMMSPFMSCGARLPVYALFAAAFFPVGGQNVVFALYLIGILAAIATGLLLKNTLLRGPVSPFIMELPPYHIPTARSLLRTTWDRLNAFMFKAGRVIIAVVVVLGFLNSLGTDGSFGNDDTEASVLSAIGRSITPVVEPMGIQEDNWPATVGLFTGIFAKEAVVGTLNALYGQIAENEAAGEEAQETFSVVAGISEAFASIPANLADAAASLADPLGLGVGDIADQAVAAEEQGVSTGIFGAMAARFNGRIGAFAYLLAILLYMPCVAATAAIWRESGTRWTLFALTWTTGLAYGSAVLVYQLGTFSDHPAASSLWAAGILGLLAVVIAAMRLLSSPKATVPDRPRGVTA</sequence>
<dbReference type="InterPro" id="IPR027417">
    <property type="entry name" value="P-loop_NTPase"/>
</dbReference>
<dbReference type="InterPro" id="IPR041069">
    <property type="entry name" value="FeoB_Cyto"/>
</dbReference>
<gene>
    <name evidence="18" type="primary">feoB</name>
    <name evidence="18" type="ORF">JET14_00860</name>
</gene>
<dbReference type="InterPro" id="IPR003373">
    <property type="entry name" value="Fe2_transport_prot-B"/>
</dbReference>
<dbReference type="SUPFAM" id="SSF52540">
    <property type="entry name" value="P-loop containing nucleoside triphosphate hydrolases"/>
    <property type="match status" value="1"/>
</dbReference>
<feature type="transmembrane region" description="Helical" evidence="16">
    <location>
        <begin position="426"/>
        <end position="452"/>
    </location>
</feature>
<keyword evidence="15" id="KW-0460">Magnesium</keyword>
<comment type="similarity">
    <text evidence="16">Belongs to the TRAFAC class TrmE-Era-EngA-EngB-Septin-like GTPase superfamily. FeoB GTPase (TC 9.A.8) family.</text>
</comment>
<evidence type="ECO:0000256" key="7">
    <source>
        <dbReference type="ARBA" id="ARBA00022741"/>
    </source>
</evidence>
<dbReference type="GO" id="GO:0005886">
    <property type="term" value="C:plasma membrane"/>
    <property type="evidence" value="ECO:0007669"/>
    <property type="project" value="UniProtKB-SubCell"/>
</dbReference>
<dbReference type="RefSeq" id="WP_200336383.1">
    <property type="nucleotide sequence ID" value="NZ_CP066786.1"/>
</dbReference>
<dbReference type="InterPro" id="IPR050860">
    <property type="entry name" value="FeoB_GTPase"/>
</dbReference>
<dbReference type="PANTHER" id="PTHR43185:SF1">
    <property type="entry name" value="FE(2+) TRANSPORTER FEOB"/>
    <property type="match status" value="1"/>
</dbReference>
<keyword evidence="7 14" id="KW-0547">Nucleotide-binding</keyword>
<dbReference type="NCBIfam" id="TIGR00437">
    <property type="entry name" value="feoB"/>
    <property type="match status" value="1"/>
</dbReference>
<feature type="transmembrane region" description="Helical" evidence="16">
    <location>
        <begin position="513"/>
        <end position="534"/>
    </location>
</feature>
<feature type="transmembrane region" description="Helical" evidence="16">
    <location>
        <begin position="458"/>
        <end position="478"/>
    </location>
</feature>
<dbReference type="Pfam" id="PF02421">
    <property type="entry name" value="FeoB_N"/>
    <property type="match status" value="1"/>
</dbReference>
<evidence type="ECO:0000256" key="11">
    <source>
        <dbReference type="ARBA" id="ARBA00023134"/>
    </source>
</evidence>
<dbReference type="NCBIfam" id="TIGR00231">
    <property type="entry name" value="small_GTP"/>
    <property type="match status" value="1"/>
</dbReference>
<evidence type="ECO:0000256" key="1">
    <source>
        <dbReference type="ARBA" id="ARBA00004429"/>
    </source>
</evidence>
<feature type="binding site" evidence="14">
    <location>
        <begin position="56"/>
        <end position="59"/>
    </location>
    <ligand>
        <name>GTP</name>
        <dbReference type="ChEBI" id="CHEBI:37565"/>
        <label>3</label>
    </ligand>
</feature>
<evidence type="ECO:0000259" key="17">
    <source>
        <dbReference type="PROSITE" id="PS51711"/>
    </source>
</evidence>
<evidence type="ECO:0000256" key="5">
    <source>
        <dbReference type="ARBA" id="ARBA00022519"/>
    </source>
</evidence>
<feature type="transmembrane region" description="Helical" evidence="16">
    <location>
        <begin position="708"/>
        <end position="730"/>
    </location>
</feature>
<evidence type="ECO:0000256" key="14">
    <source>
        <dbReference type="PIRSR" id="PIRSR603373-1"/>
    </source>
</evidence>
<evidence type="ECO:0000256" key="4">
    <source>
        <dbReference type="ARBA" id="ARBA00022496"/>
    </source>
</evidence>
<dbReference type="PANTHER" id="PTHR43185">
    <property type="entry name" value="FERROUS IRON TRANSPORT PROTEIN B"/>
    <property type="match status" value="1"/>
</dbReference>
<feature type="transmembrane region" description="Helical" evidence="16">
    <location>
        <begin position="680"/>
        <end position="701"/>
    </location>
</feature>
<keyword evidence="6 16" id="KW-0812">Transmembrane</keyword>
<evidence type="ECO:0000256" key="2">
    <source>
        <dbReference type="ARBA" id="ARBA00022448"/>
    </source>
</evidence>
<dbReference type="NCBIfam" id="NF007105">
    <property type="entry name" value="PRK09554.1"/>
    <property type="match status" value="1"/>
</dbReference>
<dbReference type="InterPro" id="IPR011640">
    <property type="entry name" value="Fe2_transport_prot_B_C"/>
</dbReference>
<feature type="binding site" evidence="15">
    <location>
        <position position="25"/>
    </location>
    <ligand>
        <name>Mg(2+)</name>
        <dbReference type="ChEBI" id="CHEBI:18420"/>
        <label>2</label>
    </ligand>
</feature>
<evidence type="ECO:0000256" key="15">
    <source>
        <dbReference type="PIRSR" id="PIRSR603373-2"/>
    </source>
</evidence>
<feature type="transmembrane region" description="Helical" evidence="16">
    <location>
        <begin position="392"/>
        <end position="414"/>
    </location>
</feature>
<proteinExistence type="inferred from homology"/>
<evidence type="ECO:0000256" key="9">
    <source>
        <dbReference type="ARBA" id="ARBA00023004"/>
    </source>
</evidence>
<dbReference type="Gene3D" id="3.40.50.300">
    <property type="entry name" value="P-loop containing nucleotide triphosphate hydrolases"/>
    <property type="match status" value="1"/>
</dbReference>
<dbReference type="Pfam" id="PF07664">
    <property type="entry name" value="FeoB_C"/>
    <property type="match status" value="1"/>
</dbReference>
<comment type="subcellular location">
    <subcellularLocation>
        <location evidence="1 16">Cell inner membrane</location>
        <topology evidence="1 16">Multi-pass membrane protein</topology>
    </subcellularLocation>
</comment>
<keyword evidence="9 16" id="KW-0408">Iron</keyword>
<keyword evidence="5" id="KW-0997">Cell inner membrane</keyword>
<dbReference type="Gene3D" id="1.10.287.1770">
    <property type="match status" value="1"/>
</dbReference>
<evidence type="ECO:0000256" key="8">
    <source>
        <dbReference type="ARBA" id="ARBA00022989"/>
    </source>
</evidence>
<feature type="binding site" evidence="15">
    <location>
        <position position="22"/>
    </location>
    <ligand>
        <name>Mg(2+)</name>
        <dbReference type="ChEBI" id="CHEBI:18420"/>
        <label>1</label>
    </ligand>
</feature>
<keyword evidence="4 16" id="KW-0410">Iron transport</keyword>
<dbReference type="Pfam" id="PF07670">
    <property type="entry name" value="Gate"/>
    <property type="match status" value="2"/>
</dbReference>
<dbReference type="AlphaFoldDB" id="A0A7T7HKC8"/>
<feature type="binding site" evidence="15">
    <location>
        <position position="21"/>
    </location>
    <ligand>
        <name>Mg(2+)</name>
        <dbReference type="ChEBI" id="CHEBI:18420"/>
        <label>2</label>
    </ligand>
</feature>
<dbReference type="InterPro" id="IPR030389">
    <property type="entry name" value="G_FEOB_dom"/>
</dbReference>
<evidence type="ECO:0000256" key="13">
    <source>
        <dbReference type="NCBIfam" id="TIGR00437"/>
    </source>
</evidence>
<feature type="binding site" evidence="15">
    <location>
        <position position="24"/>
    </location>
    <ligand>
        <name>Mg(2+)</name>
        <dbReference type="ChEBI" id="CHEBI:18420"/>
        <label>2</label>
    </ligand>
</feature>
<evidence type="ECO:0000256" key="10">
    <source>
        <dbReference type="ARBA" id="ARBA00023065"/>
    </source>
</evidence>
<accession>A0A7T7HKC8</accession>
<feature type="transmembrane region" description="Helical" evidence="16">
    <location>
        <begin position="742"/>
        <end position="761"/>
    </location>
</feature>
<feature type="binding site" evidence="14">
    <location>
        <begin position="119"/>
        <end position="122"/>
    </location>
    <ligand>
        <name>GTP</name>
        <dbReference type="ChEBI" id="CHEBI:37565"/>
        <label>1</label>
    </ligand>
</feature>
<evidence type="ECO:0000256" key="3">
    <source>
        <dbReference type="ARBA" id="ARBA00022475"/>
    </source>
</evidence>
<dbReference type="CDD" id="cd01879">
    <property type="entry name" value="FeoB"/>
    <property type="match status" value="1"/>
</dbReference>
<dbReference type="FunFam" id="3.40.50.300:FF:000426">
    <property type="entry name" value="Ferrous iron transport protein B"/>
    <property type="match status" value="1"/>
</dbReference>
<evidence type="ECO:0000256" key="12">
    <source>
        <dbReference type="ARBA" id="ARBA00023136"/>
    </source>
</evidence>
<dbReference type="InterPro" id="IPR011642">
    <property type="entry name" value="Gate_dom"/>
</dbReference>
<keyword evidence="11 14" id="KW-0342">GTP-binding</keyword>
<dbReference type="Pfam" id="PF17910">
    <property type="entry name" value="FeoB_Cyto"/>
    <property type="match status" value="1"/>
</dbReference>
<dbReference type="KEGG" id="mlut:JET14_00860"/>
<feature type="binding site" evidence="14">
    <location>
        <begin position="35"/>
        <end position="39"/>
    </location>
    <ligand>
        <name>GTP</name>
        <dbReference type="ChEBI" id="CHEBI:37565"/>
        <label>2</label>
    </ligand>
</feature>
<reference evidence="18 19" key="1">
    <citation type="submission" date="2020-12" db="EMBL/GenBank/DDBJ databases">
        <authorList>
            <person name="Zheng R.K."/>
            <person name="Sun C.M."/>
        </authorList>
    </citation>
    <scope>NUCLEOTIDE SEQUENCE [LARGE SCALE GENOMIC DNA]</scope>
    <source>
        <strain evidence="18 19">ZRK001</strain>
    </source>
</reference>
<feature type="domain" description="FeoB-type G" evidence="17">
    <location>
        <begin position="3"/>
        <end position="168"/>
    </location>
</feature>
<evidence type="ECO:0000256" key="6">
    <source>
        <dbReference type="ARBA" id="ARBA00022692"/>
    </source>
</evidence>
<feature type="binding site" evidence="14">
    <location>
        <begin position="10"/>
        <end position="17"/>
    </location>
    <ligand>
        <name>GTP</name>
        <dbReference type="ChEBI" id="CHEBI:37565"/>
        <label>1</label>
    </ligand>
</feature>
<comment type="function">
    <text evidence="16">Probable transporter of a GTP-driven Fe(2+) uptake system.</text>
</comment>
<dbReference type="PROSITE" id="PS51711">
    <property type="entry name" value="G_FEOB"/>
    <property type="match status" value="1"/>
</dbReference>
<evidence type="ECO:0000256" key="16">
    <source>
        <dbReference type="RuleBase" id="RU362098"/>
    </source>
</evidence>
<keyword evidence="3" id="KW-1003">Cell membrane</keyword>
<protein>
    <recommendedName>
        <fullName evidence="13 16">Ferrous iron transport protein B</fullName>
    </recommendedName>
</protein>
<organism evidence="18 19">
    <name type="scientific">Martelella lutilitoris</name>
    <dbReference type="NCBI Taxonomy" id="2583532"/>
    <lineage>
        <taxon>Bacteria</taxon>
        <taxon>Pseudomonadati</taxon>
        <taxon>Pseudomonadota</taxon>
        <taxon>Alphaproteobacteria</taxon>
        <taxon>Hyphomicrobiales</taxon>
        <taxon>Aurantimonadaceae</taxon>
        <taxon>Martelella</taxon>
    </lineage>
</organism>
<keyword evidence="12 16" id="KW-0472">Membrane</keyword>
<keyword evidence="8 16" id="KW-1133">Transmembrane helix</keyword>
<dbReference type="GO" id="GO:0015093">
    <property type="term" value="F:ferrous iron transmembrane transporter activity"/>
    <property type="evidence" value="ECO:0007669"/>
    <property type="project" value="UniProtKB-UniRule"/>
</dbReference>
<dbReference type="GO" id="GO:0046872">
    <property type="term" value="F:metal ion binding"/>
    <property type="evidence" value="ECO:0007669"/>
    <property type="project" value="UniProtKB-KW"/>
</dbReference>
<evidence type="ECO:0000313" key="18">
    <source>
        <dbReference type="EMBL" id="QQM30774.1"/>
    </source>
</evidence>
<feature type="transmembrane region" description="Helical" evidence="16">
    <location>
        <begin position="288"/>
        <end position="312"/>
    </location>
</feature>
<keyword evidence="10" id="KW-0406">Ion transport</keyword>